<dbReference type="Gene3D" id="3.30.930.30">
    <property type="match status" value="1"/>
</dbReference>
<keyword evidence="2" id="KW-0184">Conjugation</keyword>
<evidence type="ECO:0000313" key="5">
    <source>
        <dbReference type="EMBL" id="MDT8843679.1"/>
    </source>
</evidence>
<evidence type="ECO:0000259" key="4">
    <source>
        <dbReference type="Pfam" id="PF03389"/>
    </source>
</evidence>
<dbReference type="AlphaFoldDB" id="A0AAP5QK14"/>
<evidence type="ECO:0000313" key="6">
    <source>
        <dbReference type="Proteomes" id="UP001246473"/>
    </source>
</evidence>
<protein>
    <submittedName>
        <fullName evidence="5">MobA/MobL family protein</fullName>
    </submittedName>
</protein>
<name>A0AAP5QK14_9BURK</name>
<evidence type="ECO:0000256" key="2">
    <source>
        <dbReference type="ARBA" id="ARBA00022971"/>
    </source>
</evidence>
<dbReference type="Pfam" id="PF03389">
    <property type="entry name" value="MobA_MobL"/>
    <property type="match status" value="1"/>
</dbReference>
<feature type="region of interest" description="Disordered" evidence="3">
    <location>
        <begin position="191"/>
        <end position="212"/>
    </location>
</feature>
<evidence type="ECO:0000256" key="3">
    <source>
        <dbReference type="SAM" id="MobiDB-lite"/>
    </source>
</evidence>
<dbReference type="RefSeq" id="WP_178369558.1">
    <property type="nucleotide sequence ID" value="NZ_CP028829.1"/>
</dbReference>
<comment type="similarity">
    <text evidence="1">Belongs to the MobA/MobL family.</text>
</comment>
<proteinExistence type="inferred from homology"/>
<dbReference type="InterPro" id="IPR005053">
    <property type="entry name" value="MobA_MobL"/>
</dbReference>
<organism evidence="5 6">
    <name type="scientific">Paraburkholderia fungorum</name>
    <dbReference type="NCBI Taxonomy" id="134537"/>
    <lineage>
        <taxon>Bacteria</taxon>
        <taxon>Pseudomonadati</taxon>
        <taxon>Pseudomonadota</taxon>
        <taxon>Betaproteobacteria</taxon>
        <taxon>Burkholderiales</taxon>
        <taxon>Burkholderiaceae</taxon>
        <taxon>Paraburkholderia</taxon>
    </lineage>
</organism>
<dbReference type="Proteomes" id="UP001246473">
    <property type="component" value="Unassembled WGS sequence"/>
</dbReference>
<sequence length="239" mass="27684">MAIYRLGVKNGHKGTAARHSRYITREGYLGEDDNKGDLIATENGNMPTWANDKPVEFWRNSDKYERQNGAAYREYVLTLPQELTREQNKELVNEFVNVQIRNKPYEFAIHEPTAALGGVSHPHAHVMFSDRQPDGIERPPEQFFNRYNAVHPERGGCRKDSGGRDRIAMKERLETVRKTWAQLQNVALEKHGHAARVDHRSYKDQGIEREPERHLGQARIRNMSEDDKARYIDARIARP</sequence>
<gene>
    <name evidence="5" type="ORF">ParKJ_40460</name>
</gene>
<accession>A0AAP5QK14</accession>
<evidence type="ECO:0000256" key="1">
    <source>
        <dbReference type="ARBA" id="ARBA00010873"/>
    </source>
</evidence>
<feature type="domain" description="MobA/MobL protein" evidence="4">
    <location>
        <begin position="45"/>
        <end position="219"/>
    </location>
</feature>
<comment type="caution">
    <text evidence="5">The sequence shown here is derived from an EMBL/GenBank/DDBJ whole genome shotgun (WGS) entry which is preliminary data.</text>
</comment>
<reference evidence="5" key="1">
    <citation type="submission" date="2022-08" db="EMBL/GenBank/DDBJ databases">
        <authorList>
            <person name="Kim S.-J."/>
        </authorList>
    </citation>
    <scope>NUCLEOTIDE SEQUENCE</scope>
    <source>
        <strain evidence="5">KJ</strain>
    </source>
</reference>
<dbReference type="EMBL" id="JANSLM010000028">
    <property type="protein sequence ID" value="MDT8843679.1"/>
    <property type="molecule type" value="Genomic_DNA"/>
</dbReference>